<dbReference type="Pfam" id="PF01359">
    <property type="entry name" value="Transposase_1"/>
    <property type="match status" value="1"/>
</dbReference>
<dbReference type="WBParaSite" id="SVE_0592700.1">
    <property type="protein sequence ID" value="SVE_0592700.1"/>
    <property type="gene ID" value="SVE_0592700"/>
</dbReference>
<dbReference type="GO" id="GO:0003690">
    <property type="term" value="F:double-stranded DNA binding"/>
    <property type="evidence" value="ECO:0007669"/>
    <property type="project" value="TreeGrafter"/>
</dbReference>
<dbReference type="AlphaFoldDB" id="A0A0K0FAS2"/>
<dbReference type="Gene3D" id="3.30.420.10">
    <property type="entry name" value="Ribonuclease H-like superfamily/Ribonuclease H"/>
    <property type="match status" value="1"/>
</dbReference>
<proteinExistence type="predicted"/>
<reference evidence="2" key="2">
    <citation type="submission" date="2015-08" db="UniProtKB">
        <authorList>
            <consortium name="WormBaseParasite"/>
        </authorList>
    </citation>
    <scope>IDENTIFICATION</scope>
</reference>
<evidence type="ECO:0000313" key="2">
    <source>
        <dbReference type="WBParaSite" id="SVE_0592700.1"/>
    </source>
</evidence>
<dbReference type="GO" id="GO:0031297">
    <property type="term" value="P:replication fork processing"/>
    <property type="evidence" value="ECO:0007669"/>
    <property type="project" value="TreeGrafter"/>
</dbReference>
<dbReference type="Proteomes" id="UP000035680">
    <property type="component" value="Unassembled WGS sequence"/>
</dbReference>
<dbReference type="GO" id="GO:0005634">
    <property type="term" value="C:nucleus"/>
    <property type="evidence" value="ECO:0007669"/>
    <property type="project" value="TreeGrafter"/>
</dbReference>
<protein>
    <submittedName>
        <fullName evidence="2">DOPA 4,5-dioxygenase</fullName>
    </submittedName>
</protein>
<dbReference type="GO" id="GO:0044774">
    <property type="term" value="P:mitotic DNA integrity checkpoint signaling"/>
    <property type="evidence" value="ECO:0007669"/>
    <property type="project" value="TreeGrafter"/>
</dbReference>
<dbReference type="GO" id="GO:0046975">
    <property type="term" value="F:histone H3K36 methyltransferase activity"/>
    <property type="evidence" value="ECO:0007669"/>
    <property type="project" value="TreeGrafter"/>
</dbReference>
<reference evidence="1" key="1">
    <citation type="submission" date="2014-07" db="EMBL/GenBank/DDBJ databases">
        <authorList>
            <person name="Martin A.A"/>
            <person name="De Silva N."/>
        </authorList>
    </citation>
    <scope>NUCLEOTIDE SEQUENCE</scope>
</reference>
<dbReference type="InterPro" id="IPR036397">
    <property type="entry name" value="RNaseH_sf"/>
</dbReference>
<dbReference type="PANTHER" id="PTHR46060">
    <property type="entry name" value="MARINER MOS1 TRANSPOSASE-LIKE PROTEIN"/>
    <property type="match status" value="1"/>
</dbReference>
<dbReference type="GO" id="GO:0000729">
    <property type="term" value="P:DNA double-strand break processing"/>
    <property type="evidence" value="ECO:0007669"/>
    <property type="project" value="TreeGrafter"/>
</dbReference>
<dbReference type="InterPro" id="IPR052709">
    <property type="entry name" value="Transposase-MT_Hybrid"/>
</dbReference>
<organism evidence="1 2">
    <name type="scientific">Strongyloides venezuelensis</name>
    <name type="common">Threadworm</name>
    <dbReference type="NCBI Taxonomy" id="75913"/>
    <lineage>
        <taxon>Eukaryota</taxon>
        <taxon>Metazoa</taxon>
        <taxon>Ecdysozoa</taxon>
        <taxon>Nematoda</taxon>
        <taxon>Chromadorea</taxon>
        <taxon>Rhabditida</taxon>
        <taxon>Tylenchina</taxon>
        <taxon>Panagrolaimomorpha</taxon>
        <taxon>Strongyloidoidea</taxon>
        <taxon>Strongyloididae</taxon>
        <taxon>Strongyloides</taxon>
    </lineage>
</organism>
<evidence type="ECO:0000313" key="1">
    <source>
        <dbReference type="Proteomes" id="UP000035680"/>
    </source>
</evidence>
<dbReference type="GO" id="GO:0015074">
    <property type="term" value="P:DNA integration"/>
    <property type="evidence" value="ECO:0007669"/>
    <property type="project" value="TreeGrafter"/>
</dbReference>
<sequence>MKPEETINSEYYCQELEEIHQKLSNKMPAVVNTKGSILLHINARSHVLKTVIQKLNKLEYETLPHIAYSSDLALTDFRNFKHH</sequence>
<dbReference type="GO" id="GO:0006303">
    <property type="term" value="P:double-strand break repair via nonhomologous end joining"/>
    <property type="evidence" value="ECO:0007669"/>
    <property type="project" value="TreeGrafter"/>
</dbReference>
<dbReference type="GO" id="GO:0035861">
    <property type="term" value="C:site of double-strand break"/>
    <property type="evidence" value="ECO:0007669"/>
    <property type="project" value="TreeGrafter"/>
</dbReference>
<dbReference type="InterPro" id="IPR001888">
    <property type="entry name" value="Transposase_1"/>
</dbReference>
<dbReference type="GO" id="GO:0044547">
    <property type="term" value="F:DNA topoisomerase binding"/>
    <property type="evidence" value="ECO:0007669"/>
    <property type="project" value="TreeGrafter"/>
</dbReference>
<dbReference type="STRING" id="75913.A0A0K0FAS2"/>
<dbReference type="GO" id="GO:0003697">
    <property type="term" value="F:single-stranded DNA binding"/>
    <property type="evidence" value="ECO:0007669"/>
    <property type="project" value="TreeGrafter"/>
</dbReference>
<dbReference type="PANTHER" id="PTHR46060:SF2">
    <property type="entry name" value="HISTONE-LYSINE N-METHYLTRANSFERASE SETMAR"/>
    <property type="match status" value="1"/>
</dbReference>
<dbReference type="GO" id="GO:0000793">
    <property type="term" value="C:condensed chromosome"/>
    <property type="evidence" value="ECO:0007669"/>
    <property type="project" value="TreeGrafter"/>
</dbReference>
<keyword evidence="1" id="KW-1185">Reference proteome</keyword>
<name>A0A0K0FAS2_STRVS</name>
<dbReference type="GO" id="GO:0000014">
    <property type="term" value="F:single-stranded DNA endodeoxyribonuclease activity"/>
    <property type="evidence" value="ECO:0007669"/>
    <property type="project" value="TreeGrafter"/>
</dbReference>
<accession>A0A0K0FAS2</accession>
<dbReference type="GO" id="GO:0042800">
    <property type="term" value="F:histone H3K4 methyltransferase activity"/>
    <property type="evidence" value="ECO:0007669"/>
    <property type="project" value="TreeGrafter"/>
</dbReference>